<comment type="caution">
    <text evidence="7">The sequence shown here is derived from an EMBL/GenBank/DDBJ whole genome shotgun (WGS) entry which is preliminary data.</text>
</comment>
<dbReference type="CDD" id="cd11378">
    <property type="entry name" value="DUF296"/>
    <property type="match status" value="1"/>
</dbReference>
<evidence type="ECO:0000313" key="7">
    <source>
        <dbReference type="EMBL" id="CAA2994942.1"/>
    </source>
</evidence>
<reference evidence="7 8" key="1">
    <citation type="submission" date="2019-12" db="EMBL/GenBank/DDBJ databases">
        <authorList>
            <person name="Alioto T."/>
            <person name="Alioto T."/>
            <person name="Gomez Garrido J."/>
        </authorList>
    </citation>
    <scope>NUCLEOTIDE SEQUENCE [LARGE SCALE GENOMIC DNA]</scope>
</reference>
<name>A0A8S0SPR7_OLEEU</name>
<evidence type="ECO:0000256" key="1">
    <source>
        <dbReference type="ARBA" id="ARBA00023015"/>
    </source>
</evidence>
<comment type="domain">
    <text evidence="4">The PPC domain mediates interactions between AHL proteins.</text>
</comment>
<dbReference type="InterPro" id="IPR039605">
    <property type="entry name" value="AHL"/>
</dbReference>
<accession>A0A8S0SPR7</accession>
<dbReference type="Gene3D" id="3.30.1330.80">
    <property type="entry name" value="Hypothetical protein, similar to alpha- acetolactate decarboxylase, domain 2"/>
    <property type="match status" value="1"/>
</dbReference>
<organism evidence="7 8">
    <name type="scientific">Olea europaea subsp. europaea</name>
    <dbReference type="NCBI Taxonomy" id="158383"/>
    <lineage>
        <taxon>Eukaryota</taxon>
        <taxon>Viridiplantae</taxon>
        <taxon>Streptophyta</taxon>
        <taxon>Embryophyta</taxon>
        <taxon>Tracheophyta</taxon>
        <taxon>Spermatophyta</taxon>
        <taxon>Magnoliopsida</taxon>
        <taxon>eudicotyledons</taxon>
        <taxon>Gunneridae</taxon>
        <taxon>Pentapetalae</taxon>
        <taxon>asterids</taxon>
        <taxon>lamiids</taxon>
        <taxon>Lamiales</taxon>
        <taxon>Oleaceae</taxon>
        <taxon>Oleeae</taxon>
        <taxon>Olea</taxon>
    </lineage>
</organism>
<keyword evidence="8" id="KW-1185">Reference proteome</keyword>
<keyword evidence="2 4" id="KW-0238">DNA-binding</keyword>
<feature type="compositionally biased region" description="Low complexity" evidence="5">
    <location>
        <begin position="65"/>
        <end position="93"/>
    </location>
</feature>
<dbReference type="EMBL" id="CACTIH010005486">
    <property type="protein sequence ID" value="CAA2994942.1"/>
    <property type="molecule type" value="Genomic_DNA"/>
</dbReference>
<dbReference type="AlphaFoldDB" id="A0A8S0SPR7"/>
<dbReference type="PANTHER" id="PTHR31500:SF68">
    <property type="entry name" value="AT-HOOK MOTIF NUCLEAR-LOCALIZED PROTEIN 14"/>
    <property type="match status" value="1"/>
</dbReference>
<dbReference type="GO" id="GO:0005634">
    <property type="term" value="C:nucleus"/>
    <property type="evidence" value="ECO:0007669"/>
    <property type="project" value="UniProtKB-SubCell"/>
</dbReference>
<keyword evidence="4" id="KW-0539">Nucleus</keyword>
<proteinExistence type="predicted"/>
<feature type="compositionally biased region" description="Polar residues" evidence="5">
    <location>
        <begin position="50"/>
        <end position="64"/>
    </location>
</feature>
<evidence type="ECO:0000256" key="4">
    <source>
        <dbReference type="RuleBase" id="RU367031"/>
    </source>
</evidence>
<feature type="compositionally biased region" description="Polar residues" evidence="5">
    <location>
        <begin position="94"/>
        <end position="112"/>
    </location>
</feature>
<feature type="domain" description="PPC" evidence="6">
    <location>
        <begin position="194"/>
        <end position="322"/>
    </location>
</feature>
<feature type="compositionally biased region" description="Basic residues" evidence="5">
    <location>
        <begin position="39"/>
        <end position="49"/>
    </location>
</feature>
<dbReference type="Proteomes" id="UP000594638">
    <property type="component" value="Unassembled WGS sequence"/>
</dbReference>
<comment type="function">
    <text evidence="4">Transcription factor that specifically binds AT-rich DNA sequences related to the nuclear matrix attachment regions (MARs).</text>
</comment>
<evidence type="ECO:0000259" key="6">
    <source>
        <dbReference type="PROSITE" id="PS51742"/>
    </source>
</evidence>
<evidence type="ECO:0000256" key="3">
    <source>
        <dbReference type="ARBA" id="ARBA00023163"/>
    </source>
</evidence>
<feature type="compositionally biased region" description="Basic residues" evidence="5">
    <location>
        <begin position="21"/>
        <end position="32"/>
    </location>
</feature>
<keyword evidence="1 4" id="KW-0805">Transcription regulation</keyword>
<dbReference type="PROSITE" id="PS51742">
    <property type="entry name" value="PPC"/>
    <property type="match status" value="1"/>
</dbReference>
<dbReference type="PANTHER" id="PTHR31500">
    <property type="entry name" value="AT-HOOK MOTIF NUCLEAR-LOCALIZED PROTEIN 9"/>
    <property type="match status" value="1"/>
</dbReference>
<dbReference type="InterPro" id="IPR005175">
    <property type="entry name" value="PPC_dom"/>
</dbReference>
<feature type="compositionally biased region" description="Polar residues" evidence="5">
    <location>
        <begin position="1"/>
        <end position="16"/>
    </location>
</feature>
<protein>
    <recommendedName>
        <fullName evidence="4">AT-hook motif nuclear-localized protein</fullName>
    </recommendedName>
</protein>
<evidence type="ECO:0000313" key="8">
    <source>
        <dbReference type="Proteomes" id="UP000594638"/>
    </source>
</evidence>
<evidence type="ECO:0000256" key="2">
    <source>
        <dbReference type="ARBA" id="ARBA00023125"/>
    </source>
</evidence>
<sequence length="368" mass="39021">MSSGVTISQSNGQRSMTDPKPKKKHKKRKLQKKLFSCKNLRKKKKKGKNPNRTSPPTEMEPNNDSSGLSSYYHHSQLHHQTPLPSPPTSATATNSFPINAVLPNNTTTNNSGLVYPHTVPSAVSSPPETVKRKRGRPRKYGTPEQAAAAKRLSGLASSAASPKKRGQSLAAAVTIGSSASSSKKSQLASFGIIGQGFTPHVISVAAGEDVGQKIMSFVQQSKREICIMSASGSVSIACLHQPATSGGSVTYEKSALRNGFPKVLASIFHSFTSRNRILSSIFSVPKPRLCASPCHFLSIAQYATTAAAQTDPLIRTFFLSPLFAGVDGAGRVTTVLLLRDLIGGGESLDGNPCIGGDAFTLFCKPMGL</sequence>
<dbReference type="SUPFAM" id="SSF117856">
    <property type="entry name" value="AF0104/ALDC/Ptd012-like"/>
    <property type="match status" value="1"/>
</dbReference>
<keyword evidence="3 4" id="KW-0804">Transcription</keyword>
<comment type="subcellular location">
    <subcellularLocation>
        <location evidence="4">Nucleus</location>
    </subcellularLocation>
</comment>
<dbReference type="Gramene" id="OE9A038695T1">
    <property type="protein sequence ID" value="OE9A038695C1"/>
    <property type="gene ID" value="OE9A038695"/>
</dbReference>
<dbReference type="GO" id="GO:0003680">
    <property type="term" value="F:minor groove of adenine-thymine-rich DNA binding"/>
    <property type="evidence" value="ECO:0007669"/>
    <property type="project" value="UniProtKB-UniRule"/>
</dbReference>
<evidence type="ECO:0000256" key="5">
    <source>
        <dbReference type="SAM" id="MobiDB-lite"/>
    </source>
</evidence>
<gene>
    <name evidence="7" type="ORF">OLEA9_A038695</name>
</gene>
<dbReference type="Pfam" id="PF03479">
    <property type="entry name" value="PCC"/>
    <property type="match status" value="1"/>
</dbReference>
<feature type="region of interest" description="Disordered" evidence="5">
    <location>
        <begin position="1"/>
        <end position="163"/>
    </location>
</feature>
<dbReference type="OrthoDB" id="2017193at2759"/>